<dbReference type="Proteomes" id="UP000440694">
    <property type="component" value="Unassembled WGS sequence"/>
</dbReference>
<keyword evidence="3" id="KW-1185">Reference proteome</keyword>
<name>A0A6I3KL87_9HYPH</name>
<evidence type="ECO:0000256" key="1">
    <source>
        <dbReference type="SAM" id="Phobius"/>
    </source>
</evidence>
<keyword evidence="1" id="KW-0472">Membrane</keyword>
<accession>A0A6I3KL87</accession>
<evidence type="ECO:0008006" key="4">
    <source>
        <dbReference type="Google" id="ProtNLM"/>
    </source>
</evidence>
<comment type="caution">
    <text evidence="2">The sequence shown here is derived from an EMBL/GenBank/DDBJ whole genome shotgun (WGS) entry which is preliminary data.</text>
</comment>
<gene>
    <name evidence="2" type="ORF">GIW81_09285</name>
</gene>
<keyword evidence="1" id="KW-0812">Transmembrane</keyword>
<organism evidence="2 3">
    <name type="scientific">Hyphomicrobium album</name>
    <dbReference type="NCBI Taxonomy" id="2665159"/>
    <lineage>
        <taxon>Bacteria</taxon>
        <taxon>Pseudomonadati</taxon>
        <taxon>Pseudomonadota</taxon>
        <taxon>Alphaproteobacteria</taxon>
        <taxon>Hyphomicrobiales</taxon>
        <taxon>Hyphomicrobiaceae</taxon>
        <taxon>Hyphomicrobium</taxon>
    </lineage>
</organism>
<dbReference type="AlphaFoldDB" id="A0A6I3KL87"/>
<evidence type="ECO:0000313" key="2">
    <source>
        <dbReference type="EMBL" id="MTD94522.1"/>
    </source>
</evidence>
<feature type="transmembrane region" description="Helical" evidence="1">
    <location>
        <begin position="60"/>
        <end position="80"/>
    </location>
</feature>
<protein>
    <recommendedName>
        <fullName evidence="4">DUF1772 domain-containing protein</fullName>
    </recommendedName>
</protein>
<dbReference type="RefSeq" id="WP_154738937.1">
    <property type="nucleotide sequence ID" value="NZ_WMBQ01000001.1"/>
</dbReference>
<dbReference type="EMBL" id="WMBQ01000001">
    <property type="protein sequence ID" value="MTD94522.1"/>
    <property type="molecule type" value="Genomic_DNA"/>
</dbReference>
<keyword evidence="1" id="KW-1133">Transmembrane helix</keyword>
<proteinExistence type="predicted"/>
<sequence>MPADRLTQYRWFLLDAVQLSAIGLTALALVPGSSHAFDMLAKLQLGPAEYTAIERLQHGSSLFVVASTLALIALGLHAFLVRSNAVAYGWSLAAMLSVGAAQLAFWFVGYPVSVETAGWTHLPADFESARRNWEYAFAATGMLAFGGLLALVRAIEASRPIASMSILKSIENDAAVRAARMRARQIVAEDDGERGLVERSRAA</sequence>
<feature type="transmembrane region" description="Helical" evidence="1">
    <location>
        <begin position="135"/>
        <end position="155"/>
    </location>
</feature>
<feature type="transmembrane region" description="Helical" evidence="1">
    <location>
        <begin position="87"/>
        <end position="108"/>
    </location>
</feature>
<evidence type="ECO:0000313" key="3">
    <source>
        <dbReference type="Proteomes" id="UP000440694"/>
    </source>
</evidence>
<reference evidence="2 3" key="1">
    <citation type="submission" date="2019-11" db="EMBL/GenBank/DDBJ databases">
        <title>Identification of a novel strain.</title>
        <authorList>
            <person name="Xu Q."/>
            <person name="Wang G."/>
        </authorList>
    </citation>
    <scope>NUCLEOTIDE SEQUENCE [LARGE SCALE GENOMIC DNA]</scope>
    <source>
        <strain evidence="3">xq</strain>
    </source>
</reference>